<name>A0A4U5LZH0_STECR</name>
<dbReference type="PANTHER" id="PTHR33395:SF22">
    <property type="entry name" value="REVERSE TRANSCRIPTASE DOMAIN-CONTAINING PROTEIN"/>
    <property type="match status" value="1"/>
</dbReference>
<gene>
    <name evidence="1" type="ORF">L596_028822</name>
</gene>
<dbReference type="SUPFAM" id="SSF56219">
    <property type="entry name" value="DNase I-like"/>
    <property type="match status" value="1"/>
</dbReference>
<dbReference type="AlphaFoldDB" id="A0A4U5LZH0"/>
<dbReference type="InterPro" id="IPR036691">
    <property type="entry name" value="Endo/exonu/phosph_ase_sf"/>
</dbReference>
<dbReference type="GO" id="GO:0061343">
    <property type="term" value="P:cell adhesion involved in heart morphogenesis"/>
    <property type="evidence" value="ECO:0007669"/>
    <property type="project" value="TreeGrafter"/>
</dbReference>
<sequence length="314" mass="35685">MTTGLSKLIRRVTGWQALTNLFPKPPKSLRFGVINAQSLRNKTTLLDRLIQLETRNGRDLDILIFTETWLKNEGQVIPIKSGNKRYDLICGVNPNNGLGGGVAIAVGENYDHTLVKNEQVDSHLQVLAVDVKAKKSENVCRVVATYIPPRHADKEDHVETVRARWEYLMTATSNIVTRKHVRKGLDIIIGGDFNIEGHNLETCYTFKSVEARIQQNLNQFMQDNSLEQHVKEGTDTRTGPNVKYIKDWVIAPQGTAIRNLEVLPPIFSHHKEIFADYHLNQRYFCKAPNITAVKQFCCVHIHHLGFILYLQIPS</sequence>
<organism evidence="1 2">
    <name type="scientific">Steinernema carpocapsae</name>
    <name type="common">Entomopathogenic nematode</name>
    <dbReference type="NCBI Taxonomy" id="34508"/>
    <lineage>
        <taxon>Eukaryota</taxon>
        <taxon>Metazoa</taxon>
        <taxon>Ecdysozoa</taxon>
        <taxon>Nematoda</taxon>
        <taxon>Chromadorea</taxon>
        <taxon>Rhabditida</taxon>
        <taxon>Tylenchina</taxon>
        <taxon>Panagrolaimomorpha</taxon>
        <taxon>Strongyloidoidea</taxon>
        <taxon>Steinernematidae</taxon>
        <taxon>Steinernema</taxon>
    </lineage>
</organism>
<dbReference type="GO" id="GO:0007508">
    <property type="term" value="P:larval heart development"/>
    <property type="evidence" value="ECO:0007669"/>
    <property type="project" value="TreeGrafter"/>
</dbReference>
<dbReference type="Proteomes" id="UP000298663">
    <property type="component" value="Unassembled WGS sequence"/>
</dbReference>
<dbReference type="Gene3D" id="3.60.10.10">
    <property type="entry name" value="Endonuclease/exonuclease/phosphatase"/>
    <property type="match status" value="1"/>
</dbReference>
<comment type="caution">
    <text evidence="1">The sequence shown here is derived from an EMBL/GenBank/DDBJ whole genome shotgun (WGS) entry which is preliminary data.</text>
</comment>
<reference evidence="1 2" key="2">
    <citation type="journal article" date="2019" name="G3 (Bethesda)">
        <title>Hybrid Assembly of the Genome of the Entomopathogenic Nematode Steinernema carpocapsae Identifies the X-Chromosome.</title>
        <authorList>
            <person name="Serra L."/>
            <person name="Macchietto M."/>
            <person name="Macias-Munoz A."/>
            <person name="McGill C.J."/>
            <person name="Rodriguez I.M."/>
            <person name="Rodriguez B."/>
            <person name="Murad R."/>
            <person name="Mortazavi A."/>
        </authorList>
    </citation>
    <scope>NUCLEOTIDE SEQUENCE [LARGE SCALE GENOMIC DNA]</scope>
    <source>
        <strain evidence="1 2">ALL</strain>
    </source>
</reference>
<evidence type="ECO:0000313" key="2">
    <source>
        <dbReference type="Proteomes" id="UP000298663"/>
    </source>
</evidence>
<keyword evidence="2" id="KW-1185">Reference proteome</keyword>
<reference evidence="1 2" key="1">
    <citation type="journal article" date="2015" name="Genome Biol.">
        <title>Comparative genomics of Steinernema reveals deeply conserved gene regulatory networks.</title>
        <authorList>
            <person name="Dillman A.R."/>
            <person name="Macchietto M."/>
            <person name="Porter C.F."/>
            <person name="Rogers A."/>
            <person name="Williams B."/>
            <person name="Antoshechkin I."/>
            <person name="Lee M.M."/>
            <person name="Goodwin Z."/>
            <person name="Lu X."/>
            <person name="Lewis E.E."/>
            <person name="Goodrich-Blair H."/>
            <person name="Stock S.P."/>
            <person name="Adams B.J."/>
            <person name="Sternberg P.W."/>
            <person name="Mortazavi A."/>
        </authorList>
    </citation>
    <scope>NUCLEOTIDE SEQUENCE [LARGE SCALE GENOMIC DNA]</scope>
    <source>
        <strain evidence="1 2">ALL</strain>
    </source>
</reference>
<dbReference type="PANTHER" id="PTHR33395">
    <property type="entry name" value="TRANSCRIPTASE, PUTATIVE-RELATED-RELATED"/>
    <property type="match status" value="1"/>
</dbReference>
<protein>
    <submittedName>
        <fullName evidence="1">Uncharacterized protein</fullName>
    </submittedName>
</protein>
<proteinExistence type="predicted"/>
<dbReference type="GO" id="GO:0031012">
    <property type="term" value="C:extracellular matrix"/>
    <property type="evidence" value="ECO:0007669"/>
    <property type="project" value="TreeGrafter"/>
</dbReference>
<accession>A0A4U5LZH0</accession>
<dbReference type="EMBL" id="AZBU02000011">
    <property type="protein sequence ID" value="TKR61754.1"/>
    <property type="molecule type" value="Genomic_DNA"/>
</dbReference>
<evidence type="ECO:0000313" key="1">
    <source>
        <dbReference type="EMBL" id="TKR61754.1"/>
    </source>
</evidence>